<dbReference type="Proteomes" id="UP000265520">
    <property type="component" value="Unassembled WGS sequence"/>
</dbReference>
<comment type="caution">
    <text evidence="2">The sequence shown here is derived from an EMBL/GenBank/DDBJ whole genome shotgun (WGS) entry which is preliminary data.</text>
</comment>
<proteinExistence type="predicted"/>
<sequence>PSPAQNLNTGADGGCKVEPDAAPTVLLAVVVAVVLQLLPELPVVLSPPSERKYDQGVTQLGLSHPCPPRRGHPLDGRE</sequence>
<feature type="non-terminal residue" evidence="2">
    <location>
        <position position="1"/>
    </location>
</feature>
<feature type="region of interest" description="Disordered" evidence="1">
    <location>
        <begin position="57"/>
        <end position="78"/>
    </location>
</feature>
<evidence type="ECO:0000313" key="3">
    <source>
        <dbReference type="Proteomes" id="UP000265520"/>
    </source>
</evidence>
<evidence type="ECO:0000256" key="1">
    <source>
        <dbReference type="SAM" id="MobiDB-lite"/>
    </source>
</evidence>
<dbReference type="EMBL" id="LXQA010865235">
    <property type="protein sequence ID" value="MCI74657.1"/>
    <property type="molecule type" value="Genomic_DNA"/>
</dbReference>
<accession>A0A392UPH8</accession>
<name>A0A392UPH8_9FABA</name>
<keyword evidence="3" id="KW-1185">Reference proteome</keyword>
<reference evidence="2 3" key="1">
    <citation type="journal article" date="2018" name="Front. Plant Sci.">
        <title>Red Clover (Trifolium pratense) and Zigzag Clover (T. medium) - A Picture of Genomic Similarities and Differences.</title>
        <authorList>
            <person name="Dluhosova J."/>
            <person name="Istvanek J."/>
            <person name="Nedelnik J."/>
            <person name="Repkova J."/>
        </authorList>
    </citation>
    <scope>NUCLEOTIDE SEQUENCE [LARGE SCALE GENOMIC DNA]</scope>
    <source>
        <strain evidence="3">cv. 10/8</strain>
        <tissue evidence="2">Leaf</tissue>
    </source>
</reference>
<dbReference type="AlphaFoldDB" id="A0A392UPH8"/>
<feature type="non-terminal residue" evidence="2">
    <location>
        <position position="78"/>
    </location>
</feature>
<evidence type="ECO:0000313" key="2">
    <source>
        <dbReference type="EMBL" id="MCI74657.1"/>
    </source>
</evidence>
<protein>
    <submittedName>
        <fullName evidence="2">Uncharacterized protein</fullName>
    </submittedName>
</protein>
<organism evidence="2 3">
    <name type="scientific">Trifolium medium</name>
    <dbReference type="NCBI Taxonomy" id="97028"/>
    <lineage>
        <taxon>Eukaryota</taxon>
        <taxon>Viridiplantae</taxon>
        <taxon>Streptophyta</taxon>
        <taxon>Embryophyta</taxon>
        <taxon>Tracheophyta</taxon>
        <taxon>Spermatophyta</taxon>
        <taxon>Magnoliopsida</taxon>
        <taxon>eudicotyledons</taxon>
        <taxon>Gunneridae</taxon>
        <taxon>Pentapetalae</taxon>
        <taxon>rosids</taxon>
        <taxon>fabids</taxon>
        <taxon>Fabales</taxon>
        <taxon>Fabaceae</taxon>
        <taxon>Papilionoideae</taxon>
        <taxon>50 kb inversion clade</taxon>
        <taxon>NPAAA clade</taxon>
        <taxon>Hologalegina</taxon>
        <taxon>IRL clade</taxon>
        <taxon>Trifolieae</taxon>
        <taxon>Trifolium</taxon>
    </lineage>
</organism>